<feature type="transmembrane region" description="Helical" evidence="1">
    <location>
        <begin position="44"/>
        <end position="67"/>
    </location>
</feature>
<accession>A0A2H9T9F1</accession>
<evidence type="ECO:0000256" key="1">
    <source>
        <dbReference type="SAM" id="Phobius"/>
    </source>
</evidence>
<comment type="caution">
    <text evidence="2">The sequence shown here is derived from an EMBL/GenBank/DDBJ whole genome shotgun (WGS) entry which is preliminary data.</text>
</comment>
<sequence>MKKIITWLFCLYIALIFVQSLPFKFTGADETAHIFSVLADWSGLNWFAAYGAYGVGVMELLASVLLFTAWRFYGALLATGLMGGAVFFHLFTPLGIKMPAYDASGNVIGDDGGLLFYNACGVFASAIIVVLMEFLERLNRRERFLFS</sequence>
<proteinExistence type="predicted"/>
<protein>
    <submittedName>
        <fullName evidence="2">Uncharacterized protein</fullName>
    </submittedName>
</protein>
<dbReference type="AlphaFoldDB" id="A0A2H9T9F1"/>
<name>A0A2H9T9F1_9ZZZZ</name>
<organism evidence="2">
    <name type="scientific">invertebrate metagenome</name>
    <dbReference type="NCBI Taxonomy" id="1711999"/>
    <lineage>
        <taxon>unclassified sequences</taxon>
        <taxon>metagenomes</taxon>
        <taxon>organismal metagenomes</taxon>
    </lineage>
</organism>
<feature type="transmembrane region" description="Helical" evidence="1">
    <location>
        <begin position="114"/>
        <end position="135"/>
    </location>
</feature>
<feature type="transmembrane region" description="Helical" evidence="1">
    <location>
        <begin position="74"/>
        <end position="94"/>
    </location>
</feature>
<reference evidence="2" key="1">
    <citation type="journal article" date="2017" name="Appl. Environ. Microbiol.">
        <title>Molecular characterization of an Endozoicomonas-like organism causing infection in king scallop Pecten maximus L.</title>
        <authorList>
            <person name="Cano I."/>
            <person name="van Aerle R."/>
            <person name="Ross S."/>
            <person name="Verner-Jeffreys D.W."/>
            <person name="Paley R.K."/>
            <person name="Rimmer G."/>
            <person name="Ryder D."/>
            <person name="Hooper P."/>
            <person name="Stone D."/>
            <person name="Feist S.W."/>
        </authorList>
    </citation>
    <scope>NUCLEOTIDE SEQUENCE</scope>
</reference>
<keyword evidence="1" id="KW-1133">Transmembrane helix</keyword>
<keyword evidence="1" id="KW-0472">Membrane</keyword>
<gene>
    <name evidence="2" type="ORF">CI610_01165</name>
</gene>
<keyword evidence="1" id="KW-0812">Transmembrane</keyword>
<dbReference type="EMBL" id="NSIT01000044">
    <property type="protein sequence ID" value="PJE79852.1"/>
    <property type="molecule type" value="Genomic_DNA"/>
</dbReference>
<evidence type="ECO:0000313" key="2">
    <source>
        <dbReference type="EMBL" id="PJE79852.1"/>
    </source>
</evidence>